<keyword evidence="2" id="KW-1185">Reference proteome</keyword>
<protein>
    <submittedName>
        <fullName evidence="1">Uncharacterized protein</fullName>
    </submittedName>
</protein>
<sequence length="112" mass="12610">MTEPTHKAVAGPDVHEDHRGQILVTRNHDVIRAWAADREVEPATTRPAEGGWLPVDALRLSAPGTAGGETVSWDTWFEAFDTHDLRFLFREHEPDGATSTFWRFDTVDRDEG</sequence>
<organism evidence="1 2">
    <name type="scientific">Jiangella mangrovi</name>
    <dbReference type="NCBI Taxonomy" id="1524084"/>
    <lineage>
        <taxon>Bacteria</taxon>
        <taxon>Bacillati</taxon>
        <taxon>Actinomycetota</taxon>
        <taxon>Actinomycetes</taxon>
        <taxon>Jiangellales</taxon>
        <taxon>Jiangellaceae</taxon>
        <taxon>Jiangella</taxon>
    </lineage>
</organism>
<comment type="caution">
    <text evidence="1">The sequence shown here is derived from an EMBL/GenBank/DDBJ whole genome shotgun (WGS) entry which is preliminary data.</text>
</comment>
<gene>
    <name evidence="1" type="ORF">HD601_005650</name>
</gene>
<evidence type="ECO:0000313" key="2">
    <source>
        <dbReference type="Proteomes" id="UP000542813"/>
    </source>
</evidence>
<evidence type="ECO:0000313" key="1">
    <source>
        <dbReference type="EMBL" id="MBB5791075.1"/>
    </source>
</evidence>
<dbReference type="RefSeq" id="WP_184827555.1">
    <property type="nucleotide sequence ID" value="NZ_JACHMM010000001.1"/>
</dbReference>
<proteinExistence type="predicted"/>
<dbReference type="AlphaFoldDB" id="A0A7W9GW02"/>
<reference evidence="1 2" key="1">
    <citation type="submission" date="2020-08" db="EMBL/GenBank/DDBJ databases">
        <title>Sequencing the genomes of 1000 actinobacteria strains.</title>
        <authorList>
            <person name="Klenk H.-P."/>
        </authorList>
    </citation>
    <scope>NUCLEOTIDE SEQUENCE [LARGE SCALE GENOMIC DNA]</scope>
    <source>
        <strain evidence="1 2">DSM 102122</strain>
    </source>
</reference>
<name>A0A7W9GW02_9ACTN</name>
<dbReference type="Proteomes" id="UP000542813">
    <property type="component" value="Unassembled WGS sequence"/>
</dbReference>
<accession>A0A7W9GW02</accession>
<dbReference type="EMBL" id="JACHMM010000001">
    <property type="protein sequence ID" value="MBB5791075.1"/>
    <property type="molecule type" value="Genomic_DNA"/>
</dbReference>